<evidence type="ECO:0000313" key="2">
    <source>
        <dbReference type="EMBL" id="MCZ7694217.1"/>
    </source>
</evidence>
<dbReference type="InterPro" id="IPR045525">
    <property type="entry name" value="DUF6472"/>
</dbReference>
<evidence type="ECO:0000259" key="1">
    <source>
        <dbReference type="Pfam" id="PF20076"/>
    </source>
</evidence>
<dbReference type="EMBL" id="NIHW01000020">
    <property type="protein sequence ID" value="PLT86279.1"/>
    <property type="molecule type" value="Genomic_DNA"/>
</dbReference>
<comment type="caution">
    <text evidence="3">The sequence shown here is derived from an EMBL/GenBank/DDBJ whole genome shotgun (WGS) entry which is preliminary data.</text>
</comment>
<dbReference type="Pfam" id="PF20076">
    <property type="entry name" value="DUF6472"/>
    <property type="match status" value="1"/>
</dbReference>
<gene>
    <name evidence="3" type="ORF">CDL18_06950</name>
    <name evidence="4" type="ORF">CDL20_08855</name>
    <name evidence="2" type="ORF">O8D18_09195</name>
</gene>
<dbReference type="EMBL" id="NIHM01000007">
    <property type="protein sequence ID" value="PLT55906.1"/>
    <property type="molecule type" value="Genomic_DNA"/>
</dbReference>
<accession>A0A2N5NJ98</accession>
<dbReference type="Proteomes" id="UP000234840">
    <property type="component" value="Unassembled WGS sequence"/>
</dbReference>
<reference evidence="2" key="2">
    <citation type="submission" date="2022-12" db="EMBL/GenBank/DDBJ databases">
        <title>Genome of R. gnavus strain RSHDN_123.</title>
        <authorList>
            <person name="Abdugheni R."/>
        </authorList>
    </citation>
    <scope>NUCLEOTIDE SEQUENCE</scope>
    <source>
        <strain evidence="2">RSHDN_123</strain>
    </source>
</reference>
<sequence length="63" mass="7694">MRGRKTAANCESCMNYEYDDDYECYVCTQDLDEDEMVRFVQGDFRECPYYQMGDEYRVVRKQM</sequence>
<dbReference type="AlphaFoldDB" id="A0A2N5NJ98"/>
<dbReference type="Proteomes" id="UP000234849">
    <property type="component" value="Unassembled WGS sequence"/>
</dbReference>
<proteinExistence type="predicted"/>
<dbReference type="RefSeq" id="WP_101879527.1">
    <property type="nucleotide sequence ID" value="NZ_CACRUK010000009.1"/>
</dbReference>
<reference evidence="5 6" key="1">
    <citation type="journal article" date="2017" name="Genome Med.">
        <title>A novel Ruminococcus gnavus clade enriched in inflammatory bowel disease patients.</title>
        <authorList>
            <person name="Hall A.B."/>
            <person name="Yassour M."/>
            <person name="Sauk J."/>
            <person name="Garner A."/>
            <person name="Jiang X."/>
            <person name="Arthur T."/>
            <person name="Lagoudas G.K."/>
            <person name="Vatanen T."/>
            <person name="Fornelos N."/>
            <person name="Wilson R."/>
            <person name="Bertha M."/>
            <person name="Cohen M."/>
            <person name="Garber J."/>
            <person name="Khalili H."/>
            <person name="Gevers D."/>
            <person name="Ananthakrishnan A.N."/>
            <person name="Kugathasan S."/>
            <person name="Lander E.S."/>
            <person name="Blainey P."/>
            <person name="Vlamakis H."/>
            <person name="Xavier R.J."/>
            <person name="Huttenhower C."/>
        </authorList>
    </citation>
    <scope>NUCLEOTIDE SEQUENCE [LARGE SCALE GENOMIC DNA]</scope>
    <source>
        <strain evidence="3 6">RJX1118</strain>
        <strain evidence="4 5">RJX1128</strain>
    </source>
</reference>
<protein>
    <submittedName>
        <fullName evidence="2">DUF6472 family protein</fullName>
    </submittedName>
</protein>
<name>A0A2N5NJ98_MEDGN</name>
<evidence type="ECO:0000313" key="5">
    <source>
        <dbReference type="Proteomes" id="UP000234840"/>
    </source>
</evidence>
<evidence type="ECO:0000313" key="3">
    <source>
        <dbReference type="EMBL" id="PLT55906.1"/>
    </source>
</evidence>
<feature type="domain" description="DUF6472" evidence="1">
    <location>
        <begin position="8"/>
        <end position="63"/>
    </location>
</feature>
<organism evidence="3 6">
    <name type="scientific">Mediterraneibacter gnavus</name>
    <name type="common">Ruminococcus gnavus</name>
    <dbReference type="NCBI Taxonomy" id="33038"/>
    <lineage>
        <taxon>Bacteria</taxon>
        <taxon>Bacillati</taxon>
        <taxon>Bacillota</taxon>
        <taxon>Clostridia</taxon>
        <taxon>Lachnospirales</taxon>
        <taxon>Lachnospiraceae</taxon>
        <taxon>Mediterraneibacter</taxon>
    </lineage>
</organism>
<dbReference type="Proteomes" id="UP001148455">
    <property type="component" value="Unassembled WGS sequence"/>
</dbReference>
<dbReference type="EMBL" id="JAPZED010000008">
    <property type="protein sequence ID" value="MCZ7694217.1"/>
    <property type="molecule type" value="Genomic_DNA"/>
</dbReference>
<evidence type="ECO:0000313" key="6">
    <source>
        <dbReference type="Proteomes" id="UP000234849"/>
    </source>
</evidence>
<evidence type="ECO:0000313" key="4">
    <source>
        <dbReference type="EMBL" id="PLT86279.1"/>
    </source>
</evidence>